<evidence type="ECO:0000256" key="9">
    <source>
        <dbReference type="ARBA" id="ARBA00023237"/>
    </source>
</evidence>
<dbReference type="Pfam" id="PF00691">
    <property type="entry name" value="OmpA"/>
    <property type="match status" value="1"/>
</dbReference>
<evidence type="ECO:0000256" key="1">
    <source>
        <dbReference type="ARBA" id="ARBA00004571"/>
    </source>
</evidence>
<reference evidence="14" key="1">
    <citation type="submission" date="2022-07" db="EMBL/GenBank/DDBJ databases">
        <title>Genome sequencing of Photobacterium atrarenae GJH2-4.</title>
        <authorList>
            <person name="Park S.-J."/>
        </authorList>
    </citation>
    <scope>NUCLEOTIDE SEQUENCE</scope>
    <source>
        <strain evidence="14">GJH2-4</strain>
    </source>
</reference>
<evidence type="ECO:0000256" key="11">
    <source>
        <dbReference type="SAM" id="MobiDB-lite"/>
    </source>
</evidence>
<accession>A0ABY5GM47</accession>
<dbReference type="Proteomes" id="UP001057998">
    <property type="component" value="Chromosome 2"/>
</dbReference>
<keyword evidence="3" id="KW-0813">Transport</keyword>
<evidence type="ECO:0000256" key="3">
    <source>
        <dbReference type="ARBA" id="ARBA00022448"/>
    </source>
</evidence>
<comment type="similarity">
    <text evidence="2">Belongs to the outer membrane OOP (TC 1.B.6) superfamily. OmpA family.</text>
</comment>
<gene>
    <name evidence="14" type="ORF">NNL38_21665</name>
</gene>
<evidence type="ECO:0000256" key="8">
    <source>
        <dbReference type="ARBA" id="ARBA00023136"/>
    </source>
</evidence>
<keyword evidence="6" id="KW-0406">Ion transport</keyword>
<dbReference type="InterPro" id="IPR000498">
    <property type="entry name" value="OmpA-like_TM_dom"/>
</dbReference>
<sequence length="346" mass="37071">MTRLAAVISATLLMASTAHADVYVGGKAGKSWLEDACQAGTSCDKDDTTYGVFGGYNLSDNLAIEAGYDNLGDYKSTTFNDHVEAITLAPKLSLPLTNDLALYGKLGGAYVKYGSQDDFSYLGAAGVEYSMSQNVTLRAEYQNITDASNDLVRATGHSATLGLAYTFGGNSKPVVKTEPVVYEEPVAYETPAPEPEPIVREESAPIAPVMPVETEEVVEPEIVTKTYETQTLGTGSFALNSTELTQESAAKLDKLVAFLNEYPQAKVEVVGYTDASGAASYNQKISEKRAGSVAEALINKGIKATRIEARGEGENNPIASNETREGRQQNRRVEITVPAFDYQVQA</sequence>
<dbReference type="SUPFAM" id="SSF103088">
    <property type="entry name" value="OmpA-like"/>
    <property type="match status" value="1"/>
</dbReference>
<evidence type="ECO:0000313" key="14">
    <source>
        <dbReference type="EMBL" id="UTV29622.1"/>
    </source>
</evidence>
<feature type="region of interest" description="Disordered" evidence="11">
    <location>
        <begin position="312"/>
        <end position="332"/>
    </location>
</feature>
<evidence type="ECO:0000256" key="4">
    <source>
        <dbReference type="ARBA" id="ARBA00022452"/>
    </source>
</evidence>
<dbReference type="SUPFAM" id="SSF56925">
    <property type="entry name" value="OMPA-like"/>
    <property type="match status" value="1"/>
</dbReference>
<dbReference type="Pfam" id="PF01389">
    <property type="entry name" value="OmpA_membrane"/>
    <property type="match status" value="1"/>
</dbReference>
<feature type="signal peptide" evidence="12">
    <location>
        <begin position="1"/>
        <end position="20"/>
    </location>
</feature>
<evidence type="ECO:0000259" key="13">
    <source>
        <dbReference type="PROSITE" id="PS51123"/>
    </source>
</evidence>
<dbReference type="CDD" id="cd07185">
    <property type="entry name" value="OmpA_C-like"/>
    <property type="match status" value="1"/>
</dbReference>
<dbReference type="InterPro" id="IPR006665">
    <property type="entry name" value="OmpA-like"/>
</dbReference>
<feature type="domain" description="OmpA-like" evidence="13">
    <location>
        <begin position="228"/>
        <end position="341"/>
    </location>
</feature>
<keyword evidence="8 10" id="KW-0472">Membrane</keyword>
<dbReference type="EMBL" id="CP101509">
    <property type="protein sequence ID" value="UTV29622.1"/>
    <property type="molecule type" value="Genomic_DNA"/>
</dbReference>
<dbReference type="Gene3D" id="3.30.1330.60">
    <property type="entry name" value="OmpA-like domain"/>
    <property type="match status" value="1"/>
</dbReference>
<proteinExistence type="inferred from homology"/>
<dbReference type="PROSITE" id="PS51123">
    <property type="entry name" value="OMPA_2"/>
    <property type="match status" value="1"/>
</dbReference>
<evidence type="ECO:0000256" key="5">
    <source>
        <dbReference type="ARBA" id="ARBA00022692"/>
    </source>
</evidence>
<keyword evidence="9" id="KW-0998">Cell outer membrane</keyword>
<organism evidence="14 15">
    <name type="scientific">Photobacterium atrarenae</name>
    <dbReference type="NCBI Taxonomy" id="865757"/>
    <lineage>
        <taxon>Bacteria</taxon>
        <taxon>Pseudomonadati</taxon>
        <taxon>Pseudomonadota</taxon>
        <taxon>Gammaproteobacteria</taxon>
        <taxon>Vibrionales</taxon>
        <taxon>Vibrionaceae</taxon>
        <taxon>Photobacterium</taxon>
    </lineage>
</organism>
<keyword evidence="12" id="KW-0732">Signal</keyword>
<name>A0ABY5GM47_9GAMM</name>
<evidence type="ECO:0000256" key="2">
    <source>
        <dbReference type="ARBA" id="ARBA00005710"/>
    </source>
</evidence>
<keyword evidence="15" id="KW-1185">Reference proteome</keyword>
<evidence type="ECO:0000256" key="6">
    <source>
        <dbReference type="ARBA" id="ARBA00023065"/>
    </source>
</evidence>
<dbReference type="RefSeq" id="WP_255390940.1">
    <property type="nucleotide sequence ID" value="NZ_CP101509.1"/>
</dbReference>
<protein>
    <submittedName>
        <fullName evidence="14">OmpA family protein</fullName>
    </submittedName>
</protein>
<dbReference type="InterPro" id="IPR011250">
    <property type="entry name" value="OMP/PagP_B-barrel"/>
</dbReference>
<evidence type="ECO:0000313" key="15">
    <source>
        <dbReference type="Proteomes" id="UP001057998"/>
    </source>
</evidence>
<evidence type="ECO:0000256" key="10">
    <source>
        <dbReference type="PROSITE-ProRule" id="PRU00473"/>
    </source>
</evidence>
<dbReference type="PANTHER" id="PTHR30329">
    <property type="entry name" value="STATOR ELEMENT OF FLAGELLAR MOTOR COMPLEX"/>
    <property type="match status" value="1"/>
</dbReference>
<feature type="compositionally biased region" description="Basic and acidic residues" evidence="11">
    <location>
        <begin position="322"/>
        <end position="332"/>
    </location>
</feature>
<dbReference type="InterPro" id="IPR006664">
    <property type="entry name" value="OMP_bac"/>
</dbReference>
<feature type="chain" id="PRO_5046329298" evidence="12">
    <location>
        <begin position="21"/>
        <end position="346"/>
    </location>
</feature>
<dbReference type="Gene3D" id="2.40.160.20">
    <property type="match status" value="1"/>
</dbReference>
<dbReference type="PRINTS" id="PR01021">
    <property type="entry name" value="OMPADOMAIN"/>
</dbReference>
<comment type="subcellular location">
    <subcellularLocation>
        <location evidence="1">Cell outer membrane</location>
        <topology evidence="1">Multi-pass membrane protein</topology>
    </subcellularLocation>
</comment>
<dbReference type="PANTHER" id="PTHR30329:SF21">
    <property type="entry name" value="LIPOPROTEIN YIAD-RELATED"/>
    <property type="match status" value="1"/>
</dbReference>
<dbReference type="InterPro" id="IPR036737">
    <property type="entry name" value="OmpA-like_sf"/>
</dbReference>
<keyword evidence="4" id="KW-1134">Transmembrane beta strand</keyword>
<dbReference type="InterPro" id="IPR050330">
    <property type="entry name" value="Bact_OuterMem_StrucFunc"/>
</dbReference>
<evidence type="ECO:0000256" key="12">
    <source>
        <dbReference type="SAM" id="SignalP"/>
    </source>
</evidence>
<keyword evidence="7" id="KW-0626">Porin</keyword>
<evidence type="ECO:0000256" key="7">
    <source>
        <dbReference type="ARBA" id="ARBA00023114"/>
    </source>
</evidence>
<keyword evidence="5" id="KW-0812">Transmembrane</keyword>